<dbReference type="AlphaFoldDB" id="A0A8T0RVY4"/>
<organism evidence="1 2">
    <name type="scientific">Panicum virgatum</name>
    <name type="common">Blackwell switchgrass</name>
    <dbReference type="NCBI Taxonomy" id="38727"/>
    <lineage>
        <taxon>Eukaryota</taxon>
        <taxon>Viridiplantae</taxon>
        <taxon>Streptophyta</taxon>
        <taxon>Embryophyta</taxon>
        <taxon>Tracheophyta</taxon>
        <taxon>Spermatophyta</taxon>
        <taxon>Magnoliopsida</taxon>
        <taxon>Liliopsida</taxon>
        <taxon>Poales</taxon>
        <taxon>Poaceae</taxon>
        <taxon>PACMAD clade</taxon>
        <taxon>Panicoideae</taxon>
        <taxon>Panicodae</taxon>
        <taxon>Paniceae</taxon>
        <taxon>Panicinae</taxon>
        <taxon>Panicum</taxon>
        <taxon>Panicum sect. Hiantes</taxon>
    </lineage>
</organism>
<sequence length="106" mass="12184">MCSTIEHTPQLVAVSVQSDDLSHAPQDQYGHGFNRHQEEFAKSWQLVQPLSPLSQARKPHQACQHDRSTMHSVVTNIWLQSVLTACHILENFHQPAHYGYMQKARR</sequence>
<evidence type="ECO:0000313" key="1">
    <source>
        <dbReference type="EMBL" id="KAG2589235.1"/>
    </source>
</evidence>
<keyword evidence="2" id="KW-1185">Reference proteome</keyword>
<comment type="caution">
    <text evidence="1">The sequence shown here is derived from an EMBL/GenBank/DDBJ whole genome shotgun (WGS) entry which is preliminary data.</text>
</comment>
<protein>
    <submittedName>
        <fullName evidence="1">Uncharacterized protein</fullName>
    </submittedName>
</protein>
<accession>A0A8T0RVY4</accession>
<proteinExistence type="predicted"/>
<name>A0A8T0RVY4_PANVG</name>
<dbReference type="Proteomes" id="UP000823388">
    <property type="component" value="Chromosome 5N"/>
</dbReference>
<reference evidence="1" key="1">
    <citation type="submission" date="2020-05" db="EMBL/GenBank/DDBJ databases">
        <title>WGS assembly of Panicum virgatum.</title>
        <authorList>
            <person name="Lovell J.T."/>
            <person name="Jenkins J."/>
            <person name="Shu S."/>
            <person name="Juenger T.E."/>
            <person name="Schmutz J."/>
        </authorList>
    </citation>
    <scope>NUCLEOTIDE SEQUENCE</scope>
    <source>
        <strain evidence="1">AP13</strain>
    </source>
</reference>
<gene>
    <name evidence="1" type="ORF">PVAP13_5NG247881</name>
</gene>
<dbReference type="EMBL" id="CM029046">
    <property type="protein sequence ID" value="KAG2589235.1"/>
    <property type="molecule type" value="Genomic_DNA"/>
</dbReference>
<evidence type="ECO:0000313" key="2">
    <source>
        <dbReference type="Proteomes" id="UP000823388"/>
    </source>
</evidence>